<evidence type="ECO:0000256" key="6">
    <source>
        <dbReference type="ARBA" id="ARBA00023136"/>
    </source>
</evidence>
<dbReference type="PANTHER" id="PTHR43227:SF11">
    <property type="entry name" value="BLL4140 PROTEIN"/>
    <property type="match status" value="1"/>
</dbReference>
<dbReference type="PROSITE" id="PS50928">
    <property type="entry name" value="ABC_TM1"/>
    <property type="match status" value="1"/>
</dbReference>
<feature type="transmembrane region" description="Helical" evidence="7">
    <location>
        <begin position="223"/>
        <end position="243"/>
    </location>
</feature>
<name>A0A1B1YFB4_THEST</name>
<dbReference type="Gene3D" id="1.10.3720.10">
    <property type="entry name" value="MetI-like"/>
    <property type="match status" value="1"/>
</dbReference>
<dbReference type="Pfam" id="PF00528">
    <property type="entry name" value="BPD_transp_1"/>
    <property type="match status" value="1"/>
</dbReference>
<dbReference type="InterPro" id="IPR035906">
    <property type="entry name" value="MetI-like_sf"/>
</dbReference>
<dbReference type="GO" id="GO:0055085">
    <property type="term" value="P:transmembrane transport"/>
    <property type="evidence" value="ECO:0007669"/>
    <property type="project" value="InterPro"/>
</dbReference>
<evidence type="ECO:0000256" key="4">
    <source>
        <dbReference type="ARBA" id="ARBA00022692"/>
    </source>
</evidence>
<dbReference type="CDD" id="cd06261">
    <property type="entry name" value="TM_PBP2"/>
    <property type="match status" value="1"/>
</dbReference>
<keyword evidence="2 7" id="KW-0813">Transport</keyword>
<dbReference type="OrthoDB" id="2637002at2"/>
<dbReference type="PANTHER" id="PTHR43227">
    <property type="entry name" value="BLL4140 PROTEIN"/>
    <property type="match status" value="1"/>
</dbReference>
<reference evidence="9 10" key="1">
    <citation type="submission" date="2016-02" db="EMBL/GenBank/DDBJ databases">
        <title>Comparison of Clostridium stercorarium subspecies using comparative genomics and transcriptomics.</title>
        <authorList>
            <person name="Schellenberg J."/>
            <person name="Thallinger G."/>
            <person name="Levin D.B."/>
            <person name="Zhang X."/>
            <person name="Alvare G."/>
            <person name="Fristensky B."/>
            <person name="Sparling R."/>
        </authorList>
    </citation>
    <scope>NUCLEOTIDE SEQUENCE [LARGE SCALE GENOMIC DNA]</scope>
    <source>
        <strain evidence="9 10">DSM 2910</strain>
    </source>
</reference>
<feature type="transmembrane region" description="Helical" evidence="7">
    <location>
        <begin position="31"/>
        <end position="57"/>
    </location>
</feature>
<dbReference type="InterPro" id="IPR000515">
    <property type="entry name" value="MetI-like"/>
</dbReference>
<feature type="transmembrane region" description="Helical" evidence="7">
    <location>
        <begin position="94"/>
        <end position="115"/>
    </location>
</feature>
<keyword evidence="6 7" id="KW-0472">Membrane</keyword>
<dbReference type="Proteomes" id="UP000092971">
    <property type="component" value="Chromosome"/>
</dbReference>
<gene>
    <name evidence="9" type="ORF">CSTERTH_10665</name>
</gene>
<organism evidence="9 10">
    <name type="scientific">Thermoclostridium stercorarium subsp. thermolacticum DSM 2910</name>
    <dbReference type="NCBI Taxonomy" id="1121336"/>
    <lineage>
        <taxon>Bacteria</taxon>
        <taxon>Bacillati</taxon>
        <taxon>Bacillota</taxon>
        <taxon>Clostridia</taxon>
        <taxon>Eubacteriales</taxon>
        <taxon>Oscillospiraceae</taxon>
        <taxon>Thermoclostridium</taxon>
    </lineage>
</organism>
<evidence type="ECO:0000256" key="1">
    <source>
        <dbReference type="ARBA" id="ARBA00004651"/>
    </source>
</evidence>
<feature type="transmembrane region" description="Helical" evidence="7">
    <location>
        <begin position="285"/>
        <end position="304"/>
    </location>
</feature>
<dbReference type="EMBL" id="CP014672">
    <property type="protein sequence ID" value="ANW99454.1"/>
    <property type="molecule type" value="Genomic_DNA"/>
</dbReference>
<evidence type="ECO:0000256" key="7">
    <source>
        <dbReference type="RuleBase" id="RU363032"/>
    </source>
</evidence>
<protein>
    <submittedName>
        <fullName evidence="9">Sugar ABC transporter permease</fullName>
    </submittedName>
</protein>
<evidence type="ECO:0000313" key="10">
    <source>
        <dbReference type="Proteomes" id="UP000092971"/>
    </source>
</evidence>
<keyword evidence="3" id="KW-1003">Cell membrane</keyword>
<comment type="similarity">
    <text evidence="7">Belongs to the binding-protein-dependent transport system permease family.</text>
</comment>
<feature type="domain" description="ABC transmembrane type-1" evidence="8">
    <location>
        <begin position="90"/>
        <end position="304"/>
    </location>
</feature>
<comment type="subcellular location">
    <subcellularLocation>
        <location evidence="1 7">Cell membrane</location>
        <topology evidence="1 7">Multi-pass membrane protein</topology>
    </subcellularLocation>
</comment>
<dbReference type="RefSeq" id="WP_054632646.1">
    <property type="nucleotide sequence ID" value="NZ_CP014672.1"/>
</dbReference>
<evidence type="ECO:0000256" key="3">
    <source>
        <dbReference type="ARBA" id="ARBA00022475"/>
    </source>
</evidence>
<dbReference type="GO" id="GO:0005886">
    <property type="term" value="C:plasma membrane"/>
    <property type="evidence" value="ECO:0007669"/>
    <property type="project" value="UniProtKB-SubCell"/>
</dbReference>
<dbReference type="AlphaFoldDB" id="A0A1B1YFB4"/>
<accession>A0A1B1YFB4</accession>
<evidence type="ECO:0000313" key="9">
    <source>
        <dbReference type="EMBL" id="ANW99454.1"/>
    </source>
</evidence>
<sequence>MLSKSKVKLAGQNKYTFRQRVKRDFVLNKSLYLMIIPVVLYYVLFCYKPLYGVIIAFKNFSPNLGILKSPWVGLKHFRDFVNSVFFLRTVKNTIVINITNLIFGFPVPIIFALLLNEIKNRYFARTVQTVSYLPHFLSTVVVCGMIIDFTRDTGVINDIIALFGGTRKTLLGYPQYFVPVYVISDIWQEFGWESIIFLAALAGIDQQLYEAAKIDGCNRFQQVIYISVPGIMPTVVTLFILRIGNIMNLGFEKIILLYNPAIYETSDVISSFVYRKGLQEFRYDYSTAVGLFNSVVSFVMLICANRLSRKYNDMSLW</sequence>
<evidence type="ECO:0000259" key="8">
    <source>
        <dbReference type="PROSITE" id="PS50928"/>
    </source>
</evidence>
<keyword evidence="5 7" id="KW-1133">Transmembrane helix</keyword>
<proteinExistence type="inferred from homology"/>
<dbReference type="InterPro" id="IPR050809">
    <property type="entry name" value="UgpAE/MalFG_permease"/>
</dbReference>
<keyword evidence="4 7" id="KW-0812">Transmembrane</keyword>
<evidence type="ECO:0000256" key="2">
    <source>
        <dbReference type="ARBA" id="ARBA00022448"/>
    </source>
</evidence>
<evidence type="ECO:0000256" key="5">
    <source>
        <dbReference type="ARBA" id="ARBA00022989"/>
    </source>
</evidence>
<dbReference type="SUPFAM" id="SSF161098">
    <property type="entry name" value="MetI-like"/>
    <property type="match status" value="1"/>
</dbReference>